<dbReference type="PANTHER" id="PTHR34387">
    <property type="entry name" value="SLR1258 PROTEIN"/>
    <property type="match status" value="1"/>
</dbReference>
<dbReference type="Gene3D" id="3.30.70.2970">
    <property type="entry name" value="Protein of unknown function (DUF541), domain 2"/>
    <property type="match status" value="1"/>
</dbReference>
<reference evidence="2 3" key="1">
    <citation type="submission" date="2016-11" db="EMBL/GenBank/DDBJ databases">
        <authorList>
            <person name="Jaros S."/>
            <person name="Januszkiewicz K."/>
            <person name="Wedrychowicz H."/>
        </authorList>
    </citation>
    <scope>NUCLEOTIDE SEQUENCE [LARGE SCALE GENOMIC DNA]</scope>
    <source>
        <strain evidence="2 3">DSM 21637</strain>
    </source>
</reference>
<dbReference type="PANTHER" id="PTHR34387:SF1">
    <property type="entry name" value="PERIPLASMIC IMMUNOGENIC PROTEIN"/>
    <property type="match status" value="1"/>
</dbReference>
<dbReference type="InterPro" id="IPR052022">
    <property type="entry name" value="26kDa_periplasmic_antigen"/>
</dbReference>
<dbReference type="Proteomes" id="UP000182350">
    <property type="component" value="Unassembled WGS sequence"/>
</dbReference>
<evidence type="ECO:0008006" key="4">
    <source>
        <dbReference type="Google" id="ProtNLM"/>
    </source>
</evidence>
<proteinExistence type="predicted"/>
<organism evidence="2 3">
    <name type="scientific">Marinospirillum alkaliphilum DSM 21637</name>
    <dbReference type="NCBI Taxonomy" id="1122209"/>
    <lineage>
        <taxon>Bacteria</taxon>
        <taxon>Pseudomonadati</taxon>
        <taxon>Pseudomonadota</taxon>
        <taxon>Gammaproteobacteria</taxon>
        <taxon>Oceanospirillales</taxon>
        <taxon>Oceanospirillaceae</taxon>
        <taxon>Marinospirillum</taxon>
    </lineage>
</organism>
<dbReference type="InterPro" id="IPR007497">
    <property type="entry name" value="SIMPL/DUF541"/>
</dbReference>
<evidence type="ECO:0000256" key="1">
    <source>
        <dbReference type="SAM" id="SignalP"/>
    </source>
</evidence>
<dbReference type="GO" id="GO:0006974">
    <property type="term" value="P:DNA damage response"/>
    <property type="evidence" value="ECO:0007669"/>
    <property type="project" value="TreeGrafter"/>
</dbReference>
<dbReference type="Gene3D" id="3.30.110.170">
    <property type="entry name" value="Protein of unknown function (DUF541), domain 1"/>
    <property type="match status" value="1"/>
</dbReference>
<gene>
    <name evidence="2" type="ORF">SAMN02745752_01598</name>
</gene>
<accession>A0A1K1WY52</accession>
<dbReference type="Pfam" id="PF04402">
    <property type="entry name" value="SIMPL"/>
    <property type="match status" value="1"/>
</dbReference>
<keyword evidence="1" id="KW-0732">Signal</keyword>
<feature type="chain" id="PRO_5011978450" description="SIMPL domain-containing protein" evidence="1">
    <location>
        <begin position="27"/>
        <end position="239"/>
    </location>
</feature>
<protein>
    <recommendedName>
        <fullName evidence="4">SIMPL domain-containing protein</fullName>
    </recommendedName>
</protein>
<dbReference type="AlphaFoldDB" id="A0A1K1WY52"/>
<name>A0A1K1WY52_9GAMM</name>
<evidence type="ECO:0000313" key="3">
    <source>
        <dbReference type="Proteomes" id="UP000182350"/>
    </source>
</evidence>
<evidence type="ECO:0000313" key="2">
    <source>
        <dbReference type="EMBL" id="SFX42346.1"/>
    </source>
</evidence>
<dbReference type="EMBL" id="FPJW01000005">
    <property type="protein sequence ID" value="SFX42346.1"/>
    <property type="molecule type" value="Genomic_DNA"/>
</dbReference>
<sequence length="239" mass="26703">MHITFRRLFVLFAMTGLLLVTGLASANGWAPTPHLEVHGESRLTLEADRVDIHATFSVEHRDSRLAMQELEQNFGNLLRTLRRQVPEGARLEAGQIRIHPRQTRRNDTWQITGYTASRELKLVNLPVTEAGQWVERITDGKPTQFGPLHYHSSQAADNRNPALEAALQDARDKAELMASSLGQNLGRALQVQEISSPGVQPRMAMMAADSVRMESVTPELEPGLVETSARVRVIFELLN</sequence>
<feature type="signal peptide" evidence="1">
    <location>
        <begin position="1"/>
        <end position="26"/>
    </location>
</feature>
<keyword evidence="3" id="KW-1185">Reference proteome</keyword>
<dbReference type="STRING" id="1122209.SAMN02745752_01598"/>